<dbReference type="Proteomes" id="UP000275480">
    <property type="component" value="Unassembled WGS sequence"/>
</dbReference>
<organism evidence="1 2">
    <name type="scientific">Aspergillus flavus</name>
    <dbReference type="NCBI Taxonomy" id="5059"/>
    <lineage>
        <taxon>Eukaryota</taxon>
        <taxon>Fungi</taxon>
        <taxon>Dikarya</taxon>
        <taxon>Ascomycota</taxon>
        <taxon>Pezizomycotina</taxon>
        <taxon>Eurotiomycetes</taxon>
        <taxon>Eurotiomycetidae</taxon>
        <taxon>Eurotiales</taxon>
        <taxon>Aspergillaceae</taxon>
        <taxon>Aspergillus</taxon>
        <taxon>Aspergillus subgen. Circumdati</taxon>
    </lineage>
</organism>
<comment type="caution">
    <text evidence="1">The sequence shown here is derived from an EMBL/GenBank/DDBJ whole genome shotgun (WGS) entry which is preliminary data.</text>
</comment>
<dbReference type="EMBL" id="QQZZ01000087">
    <property type="protein sequence ID" value="RMZ44252.1"/>
    <property type="molecule type" value="Genomic_DNA"/>
</dbReference>
<protein>
    <submittedName>
        <fullName evidence="1">Uncharacterized protein</fullName>
    </submittedName>
</protein>
<accession>A0AB74CFY4</accession>
<dbReference type="AlphaFoldDB" id="A0AB74CFY4"/>
<sequence length="319" mass="36511">MMINIVTHRPRDLRFRNTGGEIDLIHLTQVLAALSISVDPNLESLTFPNIHDEFESPIDATLCCKRSWSERMSIRRRYRVFKTYANIVEHMKLVGNLPAVEAISMEAIEDRREFHLLHRKAARNYQVMQKASRIQIPDLRTRHCRWESPMFLERPLQGALLYHINPLQELEVDADDGLNNQRAAYRDIDDAYTVGEDPFEKDYTEGRPTSLRDFTIMKHLTINVKLPVALTCASIGNSGSEDPSWSLVDILAPNLEYPYILGYTVGVSSQHDALTSFLMETRDRLPSLKEIAGVDVHIPNAKSVEDPDEVEDYLQLHSV</sequence>
<gene>
    <name evidence="1" type="ORF">CA14_003981</name>
</gene>
<proteinExistence type="predicted"/>
<evidence type="ECO:0000313" key="1">
    <source>
        <dbReference type="EMBL" id="RMZ44252.1"/>
    </source>
</evidence>
<evidence type="ECO:0000313" key="2">
    <source>
        <dbReference type="Proteomes" id="UP000275480"/>
    </source>
</evidence>
<reference evidence="1 2" key="1">
    <citation type="submission" date="2018-07" db="EMBL/GenBank/DDBJ databases">
        <title>Identification of spontaneous genetic mutation associated with occurrence of a yellow conidial color mutant of Aspergillus flavus.</title>
        <authorList>
            <person name="Chang P.-K."/>
            <person name="Mack B.M."/>
            <person name="Scharfenstein L."/>
            <person name="Gilbert M.K."/>
        </authorList>
    </citation>
    <scope>NUCLEOTIDE SEQUENCE [LARGE SCALE GENOMIC DNA]</scope>
    <source>
        <strain evidence="1 2">CA14</strain>
    </source>
</reference>
<name>A0AB74CFY4_ASPFL</name>